<organism evidence="1 2">
    <name type="scientific">Dulcicalothrix desertica PCC 7102</name>
    <dbReference type="NCBI Taxonomy" id="232991"/>
    <lineage>
        <taxon>Bacteria</taxon>
        <taxon>Bacillati</taxon>
        <taxon>Cyanobacteriota</taxon>
        <taxon>Cyanophyceae</taxon>
        <taxon>Nostocales</taxon>
        <taxon>Calotrichaceae</taxon>
        <taxon>Dulcicalothrix</taxon>
    </lineage>
</organism>
<evidence type="ECO:0000313" key="2">
    <source>
        <dbReference type="Proteomes" id="UP000271624"/>
    </source>
</evidence>
<reference evidence="1" key="2">
    <citation type="journal article" date="2019" name="Genome Biol. Evol.">
        <title>Day and night: Metabolic profiles and evolutionary relationships of six axenic non-marine cyanobacteria.</title>
        <authorList>
            <person name="Will S.E."/>
            <person name="Henke P."/>
            <person name="Boedeker C."/>
            <person name="Huang S."/>
            <person name="Brinkmann H."/>
            <person name="Rohde M."/>
            <person name="Jarek M."/>
            <person name="Friedl T."/>
            <person name="Seufert S."/>
            <person name="Schumacher M."/>
            <person name="Overmann J."/>
            <person name="Neumann-Schaal M."/>
            <person name="Petersen J."/>
        </authorList>
    </citation>
    <scope>NUCLEOTIDE SEQUENCE [LARGE SCALE GENOMIC DNA]</scope>
    <source>
        <strain evidence="1">PCC 7102</strain>
    </source>
</reference>
<dbReference type="EMBL" id="RSCL01000001">
    <property type="protein sequence ID" value="RUT09987.1"/>
    <property type="molecule type" value="Genomic_DNA"/>
</dbReference>
<name>A0A433VV78_9CYAN</name>
<gene>
    <name evidence="1" type="ORF">DSM106972_004820</name>
</gene>
<sequence length="58" mass="6675">MDVVIIVSPINTLEDRVILAKSFAHKVLKEITTEERSFIYLPENTDEKLIKTTNNTEI</sequence>
<dbReference type="AlphaFoldDB" id="A0A433VV78"/>
<protein>
    <submittedName>
        <fullName evidence="1">Uncharacterized protein</fullName>
    </submittedName>
</protein>
<reference evidence="1" key="1">
    <citation type="submission" date="2018-12" db="EMBL/GenBank/DDBJ databases">
        <authorList>
            <person name="Will S."/>
            <person name="Neumann-Schaal M."/>
            <person name="Henke P."/>
        </authorList>
    </citation>
    <scope>NUCLEOTIDE SEQUENCE</scope>
    <source>
        <strain evidence="1">PCC 7102</strain>
    </source>
</reference>
<proteinExistence type="predicted"/>
<comment type="caution">
    <text evidence="1">The sequence shown here is derived from an EMBL/GenBank/DDBJ whole genome shotgun (WGS) entry which is preliminary data.</text>
</comment>
<evidence type="ECO:0000313" key="1">
    <source>
        <dbReference type="EMBL" id="RUT09987.1"/>
    </source>
</evidence>
<dbReference type="Proteomes" id="UP000271624">
    <property type="component" value="Unassembled WGS sequence"/>
</dbReference>
<keyword evidence="2" id="KW-1185">Reference proteome</keyword>
<accession>A0A433VV78</accession>